<dbReference type="EMBL" id="CP002009">
    <property type="protein sequence ID" value="ADG13893.1"/>
    <property type="molecule type" value="Genomic_DNA"/>
</dbReference>
<dbReference type="SUPFAM" id="SSF51735">
    <property type="entry name" value="NAD(P)-binding Rossmann-fold domains"/>
    <property type="match status" value="1"/>
</dbReference>
<dbReference type="PRINTS" id="PR00335">
    <property type="entry name" value="KUPTAKETRKA"/>
</dbReference>
<dbReference type="InterPro" id="IPR038763">
    <property type="entry name" value="DHH_sf"/>
</dbReference>
<dbReference type="HOGENOM" id="CLU_046377_1_1_2"/>
<dbReference type="Pfam" id="PF02272">
    <property type="entry name" value="DHHA1"/>
    <property type="match status" value="1"/>
</dbReference>
<dbReference type="Gene3D" id="3.90.1640.10">
    <property type="entry name" value="inorganic pyrophosphatase (n-terminal core)"/>
    <property type="match status" value="1"/>
</dbReference>
<keyword evidence="2" id="KW-0813">Transport</keyword>
<keyword evidence="6" id="KW-1185">Reference proteome</keyword>
<dbReference type="GeneID" id="9132259"/>
<keyword evidence="2" id="KW-0633">Potassium transport</keyword>
<dbReference type="SUPFAM" id="SSF64182">
    <property type="entry name" value="DHH phosphoesterases"/>
    <property type="match status" value="1"/>
</dbReference>
<dbReference type="Gene3D" id="3.10.310.30">
    <property type="match status" value="1"/>
</dbReference>
<dbReference type="STRING" id="573063.Metin_1240"/>
<dbReference type="InterPro" id="IPR001667">
    <property type="entry name" value="DDH_dom"/>
</dbReference>
<keyword evidence="3" id="KW-0630">Potassium</keyword>
<dbReference type="PANTHER" id="PTHR47618:SF1">
    <property type="entry name" value="BIFUNCTIONAL OLIGORIBONUCLEASE AND PAP PHOSPHATASE NRNA"/>
    <property type="match status" value="1"/>
</dbReference>
<protein>
    <submittedName>
        <fullName evidence="5">Phosphoesterase RecJ domain protein</fullName>
    </submittedName>
</protein>
<comment type="function">
    <text evidence="1">Part of a potassium transport system.</text>
</comment>
<evidence type="ECO:0000256" key="3">
    <source>
        <dbReference type="ARBA" id="ARBA00022958"/>
    </source>
</evidence>
<dbReference type="KEGG" id="mif:Metin_1240"/>
<dbReference type="Gene3D" id="3.40.50.720">
    <property type="entry name" value="NAD(P)-binding Rossmann-like Domain"/>
    <property type="match status" value="1"/>
</dbReference>
<organism evidence="5 6">
    <name type="scientific">Methanocaldococcus infernus (strain DSM 11812 / JCM 15783 / ME)</name>
    <dbReference type="NCBI Taxonomy" id="573063"/>
    <lineage>
        <taxon>Archaea</taxon>
        <taxon>Methanobacteriati</taxon>
        <taxon>Methanobacteriota</taxon>
        <taxon>Methanomada group</taxon>
        <taxon>Methanococci</taxon>
        <taxon>Methanococcales</taxon>
        <taxon>Methanocaldococcaceae</taxon>
        <taxon>Methanocaldococcus</taxon>
    </lineage>
</organism>
<dbReference type="InterPro" id="IPR006036">
    <property type="entry name" value="K_uptake_TrkA"/>
</dbReference>
<sequence length="469" mass="52252">MILLIGYGRFGKKVANLIKEKEEITIVDKEINDKEKLESDFNIVIGDATKEEVLKKANIEKADIILVLTNEPEVNRRIAELVCNLNPSAYKIVRHIPGQPDLYEGLDIDKIIDVLESGAKDIAKDVEEAKLKRMLTQLKNILIEKKKEFCSSKNGKKGLLIITHRNPDPDAIASAMALKTIAEKWEVTSDIAYSGNIGYDENKAMINLLEVEILNLKDIDINKYCVIALVDSSSSKYIDIDPEKIDIVIDHHQNPDISARYMDVRNVGATASILTQYLMELNIEPTRKLATALFYGIQTDTDYFKRNVSKLDFEAASYLQPYIDATILNMIENPEISTEVMEVIAKAIMNRKIIKGNIALAYVEEISNRDALPQAADFLLKMEGISTTFVYGIVGDKIHISARTKDLRINLGEILREAFGGGGHQTAAAATIPLGIFASVSDKESLRKLVEEAITKKILEVMGVREGQG</sequence>
<dbReference type="InterPro" id="IPR003148">
    <property type="entry name" value="RCK_N"/>
</dbReference>
<dbReference type="eggNOG" id="arCOG01566">
    <property type="taxonomic scope" value="Archaea"/>
</dbReference>
<evidence type="ECO:0000259" key="4">
    <source>
        <dbReference type="PROSITE" id="PS51201"/>
    </source>
</evidence>
<dbReference type="GO" id="GO:0005886">
    <property type="term" value="C:plasma membrane"/>
    <property type="evidence" value="ECO:0007669"/>
    <property type="project" value="InterPro"/>
</dbReference>
<dbReference type="Pfam" id="PF02254">
    <property type="entry name" value="TrkA_N"/>
    <property type="match status" value="1"/>
</dbReference>
<dbReference type="OrthoDB" id="350705at2157"/>
<dbReference type="InterPro" id="IPR003156">
    <property type="entry name" value="DHHA1_dom"/>
</dbReference>
<feature type="domain" description="RCK N-terminal" evidence="4">
    <location>
        <begin position="1"/>
        <end position="116"/>
    </location>
</feature>
<dbReference type="GO" id="GO:0015079">
    <property type="term" value="F:potassium ion transmembrane transporter activity"/>
    <property type="evidence" value="ECO:0007669"/>
    <property type="project" value="InterPro"/>
</dbReference>
<evidence type="ECO:0000256" key="2">
    <source>
        <dbReference type="ARBA" id="ARBA00022538"/>
    </source>
</evidence>
<dbReference type="Pfam" id="PF01368">
    <property type="entry name" value="DHH"/>
    <property type="match status" value="1"/>
</dbReference>
<reference evidence="5" key="1">
    <citation type="submission" date="2010-04" db="EMBL/GenBank/DDBJ databases">
        <title>Complete sequence of Methanocaldococcus infernus ME.</title>
        <authorList>
            <consortium name="US DOE Joint Genome Institute"/>
            <person name="Lucas S."/>
            <person name="Copeland A."/>
            <person name="Lapidus A."/>
            <person name="Cheng J.-F."/>
            <person name="Bruce D."/>
            <person name="Goodwin L."/>
            <person name="Pitluck S."/>
            <person name="Munk A.C."/>
            <person name="Detter J.C."/>
            <person name="Han C."/>
            <person name="Tapia R."/>
            <person name="Land M."/>
            <person name="Hauser L."/>
            <person name="Kyrpides N."/>
            <person name="Mikhailova N."/>
            <person name="Sieprawska-Lupa M."/>
            <person name="Whitman W.B."/>
            <person name="Woyke T."/>
        </authorList>
    </citation>
    <scope>NUCLEOTIDE SEQUENCE [LARGE SCALE GENOMIC DNA]</scope>
    <source>
        <strain evidence="5">ME</strain>
    </source>
</reference>
<dbReference type="Proteomes" id="UP000002061">
    <property type="component" value="Chromosome"/>
</dbReference>
<evidence type="ECO:0000313" key="5">
    <source>
        <dbReference type="EMBL" id="ADG13893.1"/>
    </source>
</evidence>
<dbReference type="AlphaFoldDB" id="D5VTJ0"/>
<name>D5VTJ0_METIM</name>
<dbReference type="GO" id="GO:0003676">
    <property type="term" value="F:nucleic acid binding"/>
    <property type="evidence" value="ECO:0007669"/>
    <property type="project" value="InterPro"/>
</dbReference>
<dbReference type="InterPro" id="IPR036291">
    <property type="entry name" value="NAD(P)-bd_dom_sf"/>
</dbReference>
<dbReference type="PANTHER" id="PTHR47618">
    <property type="entry name" value="BIFUNCTIONAL OLIGORIBONUCLEASE AND PAP PHOSPHATASE NRNA"/>
    <property type="match status" value="1"/>
</dbReference>
<dbReference type="RefSeq" id="WP_013100638.1">
    <property type="nucleotide sequence ID" value="NC_014122.1"/>
</dbReference>
<evidence type="ECO:0000313" key="6">
    <source>
        <dbReference type="Proteomes" id="UP000002061"/>
    </source>
</evidence>
<evidence type="ECO:0000256" key="1">
    <source>
        <dbReference type="ARBA" id="ARBA00003660"/>
    </source>
</evidence>
<keyword evidence="2" id="KW-0406">Ion transport</keyword>
<accession>D5VTJ0</accession>
<dbReference type="InterPro" id="IPR051319">
    <property type="entry name" value="Oligoribo/pAp-PDE_c-di-AMP_PDE"/>
</dbReference>
<gene>
    <name evidence="5" type="ordered locus">Metin_1240</name>
</gene>
<proteinExistence type="predicted"/>
<dbReference type="PROSITE" id="PS51201">
    <property type="entry name" value="RCK_N"/>
    <property type="match status" value="1"/>
</dbReference>